<dbReference type="PROSITE" id="PS00741">
    <property type="entry name" value="DH_1"/>
    <property type="match status" value="1"/>
</dbReference>
<dbReference type="Pfam" id="PF19057">
    <property type="entry name" value="PH_19"/>
    <property type="match status" value="1"/>
</dbReference>
<evidence type="ECO:0000259" key="8">
    <source>
        <dbReference type="PROSITE" id="PS50003"/>
    </source>
</evidence>
<organism evidence="12">
    <name type="scientific">Timema cristinae</name>
    <name type="common">Walking stick</name>
    <dbReference type="NCBI Taxonomy" id="61476"/>
    <lineage>
        <taxon>Eukaryota</taxon>
        <taxon>Metazoa</taxon>
        <taxon>Ecdysozoa</taxon>
        <taxon>Arthropoda</taxon>
        <taxon>Hexapoda</taxon>
        <taxon>Insecta</taxon>
        <taxon>Pterygota</taxon>
        <taxon>Neoptera</taxon>
        <taxon>Polyneoptera</taxon>
        <taxon>Phasmatodea</taxon>
        <taxon>Timematodea</taxon>
        <taxon>Timematoidea</taxon>
        <taxon>Timematidae</taxon>
        <taxon>Timema</taxon>
    </lineage>
</organism>
<evidence type="ECO:0000256" key="4">
    <source>
        <dbReference type="ARBA" id="ARBA00022658"/>
    </source>
</evidence>
<feature type="compositionally biased region" description="Low complexity" evidence="7">
    <location>
        <begin position="291"/>
        <end position="318"/>
    </location>
</feature>
<dbReference type="PROSITE" id="PS50238">
    <property type="entry name" value="RHOGAP"/>
    <property type="match status" value="1"/>
</dbReference>
<feature type="compositionally biased region" description="Basic and acidic residues" evidence="7">
    <location>
        <begin position="67"/>
        <end position="127"/>
    </location>
</feature>
<dbReference type="CDD" id="cd13368">
    <property type="entry name" value="PH_BCR_arthropod"/>
    <property type="match status" value="1"/>
</dbReference>
<dbReference type="InterPro" id="IPR035892">
    <property type="entry name" value="C2_domain_sf"/>
</dbReference>
<comment type="subcellular location">
    <subcellularLocation>
        <location evidence="1">Cell projection</location>
        <location evidence="1">Axon</location>
    </subcellularLocation>
    <subcellularLocation>
        <location evidence="2">Cell projection</location>
        <location evidence="2">Dendritic spine</location>
    </subcellularLocation>
</comment>
<dbReference type="SMART" id="SM00325">
    <property type="entry name" value="RhoGEF"/>
    <property type="match status" value="1"/>
</dbReference>
<feature type="region of interest" description="Disordered" evidence="7">
    <location>
        <begin position="146"/>
        <end position="216"/>
    </location>
</feature>
<keyword evidence="6" id="KW-0966">Cell projection</keyword>
<dbReference type="InterPro" id="IPR035899">
    <property type="entry name" value="DBL_dom_sf"/>
</dbReference>
<dbReference type="Gene3D" id="2.30.29.30">
    <property type="entry name" value="Pleckstrin-homology domain (PH domain)/Phosphotyrosine-binding domain (PTB)"/>
    <property type="match status" value="1"/>
</dbReference>
<feature type="domain" description="DH" evidence="10">
    <location>
        <begin position="525"/>
        <end position="690"/>
    </location>
</feature>
<dbReference type="PANTHER" id="PTHR23182">
    <property type="entry name" value="BREAKPOINT CLUSTER REGION PROTEIN BCR"/>
    <property type="match status" value="1"/>
</dbReference>
<dbReference type="Pfam" id="PF00620">
    <property type="entry name" value="RhoGAP"/>
    <property type="match status" value="1"/>
</dbReference>
<feature type="compositionally biased region" description="Basic and acidic residues" evidence="7">
    <location>
        <begin position="240"/>
        <end position="250"/>
    </location>
</feature>
<evidence type="ECO:0000256" key="1">
    <source>
        <dbReference type="ARBA" id="ARBA00004489"/>
    </source>
</evidence>
<dbReference type="PROSITE" id="PS50004">
    <property type="entry name" value="C2"/>
    <property type="match status" value="1"/>
</dbReference>
<keyword evidence="3" id="KW-0343">GTPase activation</keyword>
<feature type="domain" description="Rho-GAP" evidence="11">
    <location>
        <begin position="1050"/>
        <end position="1240"/>
    </location>
</feature>
<evidence type="ECO:0000259" key="10">
    <source>
        <dbReference type="PROSITE" id="PS50010"/>
    </source>
</evidence>
<dbReference type="Gene3D" id="2.60.40.150">
    <property type="entry name" value="C2 domain"/>
    <property type="match status" value="1"/>
</dbReference>
<dbReference type="SUPFAM" id="SSF49562">
    <property type="entry name" value="C2 domain (Calcium/lipid-binding domain, CaLB)"/>
    <property type="match status" value="1"/>
</dbReference>
<dbReference type="SMART" id="SM00233">
    <property type="entry name" value="PH"/>
    <property type="match status" value="1"/>
</dbReference>
<protein>
    <recommendedName>
        <fullName evidence="13">Active breakpoint cluster region-related protein</fullName>
    </recommendedName>
</protein>
<feature type="region of interest" description="Disordered" evidence="7">
    <location>
        <begin position="291"/>
        <end position="337"/>
    </location>
</feature>
<evidence type="ECO:0000313" key="12">
    <source>
        <dbReference type="EMBL" id="CAD7392837.1"/>
    </source>
</evidence>
<gene>
    <name evidence="12" type="ORF">TCEB3V08_LOCUS840</name>
</gene>
<feature type="compositionally biased region" description="Low complexity" evidence="7">
    <location>
        <begin position="495"/>
        <end position="512"/>
    </location>
</feature>
<dbReference type="InterPro" id="IPR000008">
    <property type="entry name" value="C2_dom"/>
</dbReference>
<feature type="domain" description="PH" evidence="8">
    <location>
        <begin position="719"/>
        <end position="873"/>
    </location>
</feature>
<sequence length="1251" mass="139713">MSVFGDFRNVWVQRFPGSDLPAAWEEDVIANLAKHKQKVAVLREELEKEEFYVEYLERLLIDVAKHKNEPKDSEGKNSDELESKDAEKPKIGSRLSSEHSEITEGCANRDSDGEGRQKTTEHIEINSKDSLNQCISELSVSLPEHKISRSRSDVPNKNVDGTKVSDTKRPRSNTHPNISNYVTVIEVNGLSAKRGDNKDDTEKPTAVKKVPPIPPPKKFIRLGSSLSLLDGDIISKFEDKKSCSEEKKSGSVESIPEDSLDDKAESVLLEEEPYYDSVALDGEYVFLQSSGPGTGSTLTSNTSSGTTDTDPDTALTLPSNSPLRLSQSELTPTPASPGKQSNYVNIDYFIKCVNTNSVFALLCVNHNTPDCCACVSPNPSGCCACVSPDPSGCCACVSPNPSGCCACVSSNPSGCCACVSPDPSGYCVSMILNSLGCCACVIHSSLIAVHVQRTSAETRTSSVESEDEEVPPLLRTISVETEGADDLLSNLSYASSSSLESSTPSASRKTSSQEGNKAEAERITMYRCIIASIIESETVYLECLNVMLQYMKAIKATLTTSQPVITEEEFNTMFYKIPELYALHHNFLEGLKKRAHNWDGRLTIGDHFRIMCSANSHQFADITRDIRLKSLAGQTLSLEDLLHKPVARVQKNALVLHDLLKFTPDSHPDHQTLTEALKMTQHFLDEFNMIQTKTMFPMLSVLKYSVRFVSKSADRAQRRLVKNSFIVELADGHRKLRHLFFFNDVLACAKYKASGRDKFTFELKWYIPLCDIVIFEEPAVEPRETSPANIVALKSQACTVRDQILWDEKDDKRQRNRSEKQRKKLADLEAQLVLASPNLVFRVGNRSSRTYTFFLSSEFERTQWIEAIHALQSSQLPSPVVSVTMYELQAWITACRTFLKTNMGSYLLRTGRDESLLVGDLHLTLRDLVGLAQPADLFVCLEVDSYGHYFRKAKSKLVCNSATPRWNEEFIIEMEGSQNLRVLIYEESQDRAMLRGKYTQKLSRSWLSDQVVNRVIPFQSCSLNVSLKFVASEVTLRRVPTARSAGLFGAKIQQVCKRQKREIPFIITSCVREVERRGMNEVGVYRVSGSASDLGRLKKSFETNSYEAEQLLKEVDIHSVTGILKLYLRELPEALFTDELYPKFLESYNSGGEGGKEKALLHCFSLLSPQSQNIINYLLGHLFRVYSHEPQNKMSLHNLATVFGPTLLRPGSGKLESSKHKESLTASTVDVMAQAGILYFFLLRRAKNLES</sequence>
<dbReference type="GO" id="GO:0030424">
    <property type="term" value="C:axon"/>
    <property type="evidence" value="ECO:0007669"/>
    <property type="project" value="UniProtKB-SubCell"/>
</dbReference>
<proteinExistence type="predicted"/>
<dbReference type="InterPro" id="IPR001849">
    <property type="entry name" value="PH_domain"/>
</dbReference>
<dbReference type="InterPro" id="IPR008936">
    <property type="entry name" value="Rho_GTPase_activation_prot"/>
</dbReference>
<dbReference type="InterPro" id="IPR011993">
    <property type="entry name" value="PH-like_dom_sf"/>
</dbReference>
<evidence type="ECO:0000256" key="6">
    <source>
        <dbReference type="ARBA" id="ARBA00023273"/>
    </source>
</evidence>
<feature type="compositionally biased region" description="Polar residues" evidence="7">
    <location>
        <begin position="173"/>
        <end position="182"/>
    </location>
</feature>
<evidence type="ECO:0000259" key="11">
    <source>
        <dbReference type="PROSITE" id="PS50238"/>
    </source>
</evidence>
<evidence type="ECO:0000256" key="2">
    <source>
        <dbReference type="ARBA" id="ARBA00004552"/>
    </source>
</evidence>
<dbReference type="EMBL" id="OC316596">
    <property type="protein sequence ID" value="CAD7392837.1"/>
    <property type="molecule type" value="Genomic_DNA"/>
</dbReference>
<dbReference type="SUPFAM" id="SSF48065">
    <property type="entry name" value="DBL homology domain (DH-domain)"/>
    <property type="match status" value="1"/>
</dbReference>
<dbReference type="GO" id="GO:0016020">
    <property type="term" value="C:membrane"/>
    <property type="evidence" value="ECO:0007669"/>
    <property type="project" value="TreeGrafter"/>
</dbReference>
<dbReference type="InterPro" id="IPR037769">
    <property type="entry name" value="Abr/Bcr"/>
</dbReference>
<dbReference type="PROSITE" id="PS50003">
    <property type="entry name" value="PH_DOMAIN"/>
    <property type="match status" value="1"/>
</dbReference>
<dbReference type="GO" id="GO:0005085">
    <property type="term" value="F:guanyl-nucleotide exchange factor activity"/>
    <property type="evidence" value="ECO:0007669"/>
    <property type="project" value="UniProtKB-KW"/>
</dbReference>
<feature type="compositionally biased region" description="Polar residues" evidence="7">
    <location>
        <begin position="319"/>
        <end position="337"/>
    </location>
</feature>
<feature type="domain" description="C2" evidence="9">
    <location>
        <begin position="902"/>
        <end position="1016"/>
    </location>
</feature>
<dbReference type="GO" id="GO:0035556">
    <property type="term" value="P:intracellular signal transduction"/>
    <property type="evidence" value="ECO:0007669"/>
    <property type="project" value="InterPro"/>
</dbReference>
<dbReference type="AlphaFoldDB" id="A0A7R9C9X2"/>
<keyword evidence="5" id="KW-0770">Synapse</keyword>
<dbReference type="Pfam" id="PF00621">
    <property type="entry name" value="RhoGEF"/>
    <property type="match status" value="1"/>
</dbReference>
<dbReference type="Gene3D" id="4.10.280.30">
    <property type="entry name" value="Bcr-Abl oncoprotein oligomerisation domain"/>
    <property type="match status" value="1"/>
</dbReference>
<dbReference type="GO" id="GO:0005096">
    <property type="term" value="F:GTPase activator activity"/>
    <property type="evidence" value="ECO:0007669"/>
    <property type="project" value="UniProtKB-KW"/>
</dbReference>
<dbReference type="SUPFAM" id="SSF48350">
    <property type="entry name" value="GTPase activation domain, GAP"/>
    <property type="match status" value="1"/>
</dbReference>
<feature type="region of interest" description="Disordered" evidence="7">
    <location>
        <begin position="495"/>
        <end position="516"/>
    </location>
</feature>
<dbReference type="InterPro" id="IPR036481">
    <property type="entry name" value="Bcr-Abl_oncoprot_oligo_sf"/>
</dbReference>
<dbReference type="SMART" id="SM00324">
    <property type="entry name" value="RhoGAP"/>
    <property type="match status" value="1"/>
</dbReference>
<dbReference type="InterPro" id="IPR001331">
    <property type="entry name" value="GDS_CDC24_CS"/>
</dbReference>
<dbReference type="InterPro" id="IPR000219">
    <property type="entry name" value="DH_dom"/>
</dbReference>
<evidence type="ECO:0000256" key="5">
    <source>
        <dbReference type="ARBA" id="ARBA00023018"/>
    </source>
</evidence>
<evidence type="ECO:0000256" key="3">
    <source>
        <dbReference type="ARBA" id="ARBA00022468"/>
    </source>
</evidence>
<evidence type="ECO:0000256" key="7">
    <source>
        <dbReference type="SAM" id="MobiDB-lite"/>
    </source>
</evidence>
<feature type="compositionally biased region" description="Basic and acidic residues" evidence="7">
    <location>
        <begin position="193"/>
        <end position="205"/>
    </location>
</feature>
<dbReference type="CDD" id="cd00160">
    <property type="entry name" value="RhoGEF"/>
    <property type="match status" value="1"/>
</dbReference>
<evidence type="ECO:0008006" key="13">
    <source>
        <dbReference type="Google" id="ProtNLM"/>
    </source>
</evidence>
<keyword evidence="4" id="KW-0344">Guanine-nucleotide releasing factor</keyword>
<dbReference type="Gene3D" id="1.10.555.10">
    <property type="entry name" value="Rho GTPase activation protein"/>
    <property type="match status" value="1"/>
</dbReference>
<dbReference type="PANTHER" id="PTHR23182:SF1">
    <property type="entry name" value="RHO GTPASE ACTIVATING PROTEIN AT 1A, ISOFORM E"/>
    <property type="match status" value="1"/>
</dbReference>
<reference evidence="12" key="1">
    <citation type="submission" date="2020-11" db="EMBL/GenBank/DDBJ databases">
        <authorList>
            <person name="Tran Van P."/>
        </authorList>
    </citation>
    <scope>NUCLEOTIDE SEQUENCE</scope>
</reference>
<dbReference type="InterPro" id="IPR000198">
    <property type="entry name" value="RhoGAP_dom"/>
</dbReference>
<dbReference type="GO" id="GO:0043197">
    <property type="term" value="C:dendritic spine"/>
    <property type="evidence" value="ECO:0007669"/>
    <property type="project" value="UniProtKB-SubCell"/>
</dbReference>
<accession>A0A7R9C9X2</accession>
<dbReference type="Gene3D" id="1.20.900.10">
    <property type="entry name" value="Dbl homology (DH) domain"/>
    <property type="match status" value="2"/>
</dbReference>
<feature type="region of interest" description="Disordered" evidence="7">
    <location>
        <begin position="67"/>
        <end position="128"/>
    </location>
</feature>
<evidence type="ECO:0000259" key="9">
    <source>
        <dbReference type="PROSITE" id="PS50004"/>
    </source>
</evidence>
<dbReference type="PROSITE" id="PS50010">
    <property type="entry name" value="DH_2"/>
    <property type="match status" value="1"/>
</dbReference>
<dbReference type="SUPFAM" id="SSF50729">
    <property type="entry name" value="PH domain-like"/>
    <property type="match status" value="1"/>
</dbReference>
<name>A0A7R9C9X2_TIMCR</name>
<feature type="region of interest" description="Disordered" evidence="7">
    <location>
        <begin position="240"/>
        <end position="262"/>
    </location>
</feature>